<evidence type="ECO:0000256" key="13">
    <source>
        <dbReference type="SAM" id="Coils"/>
    </source>
</evidence>
<feature type="region of interest" description="Disordered" evidence="14">
    <location>
        <begin position="121"/>
        <end position="149"/>
    </location>
</feature>
<dbReference type="InterPro" id="IPR009386">
    <property type="entry name" value="ZapG-like"/>
</dbReference>
<evidence type="ECO:0000256" key="14">
    <source>
        <dbReference type="SAM" id="MobiDB-lite"/>
    </source>
</evidence>
<evidence type="ECO:0000256" key="7">
    <source>
        <dbReference type="ARBA" id="ARBA00022989"/>
    </source>
</evidence>
<evidence type="ECO:0000256" key="9">
    <source>
        <dbReference type="ARBA" id="ARBA00023306"/>
    </source>
</evidence>
<name>A0ABV6BID5_9GAMM</name>
<keyword evidence="9" id="KW-0131">Cell cycle</keyword>
<evidence type="ECO:0000256" key="6">
    <source>
        <dbReference type="ARBA" id="ARBA00022960"/>
    </source>
</evidence>
<dbReference type="PANTHER" id="PTHR39579">
    <property type="entry name" value="INNER MEMBRANE PROTEIN YHCB"/>
    <property type="match status" value="1"/>
</dbReference>
<dbReference type="Pfam" id="PF06295">
    <property type="entry name" value="ZapG-like"/>
    <property type="match status" value="1"/>
</dbReference>
<evidence type="ECO:0000256" key="2">
    <source>
        <dbReference type="ARBA" id="ARBA00022475"/>
    </source>
</evidence>
<keyword evidence="7" id="KW-1133">Transmembrane helix</keyword>
<protein>
    <recommendedName>
        <fullName evidence="11">Z-ring associated protein G</fullName>
    </recommendedName>
    <alternativeName>
        <fullName evidence="12">Cell division protein ZapG</fullName>
    </alternativeName>
</protein>
<gene>
    <name evidence="15" type="ORF">ACFFJP_13380</name>
</gene>
<reference evidence="15 16" key="1">
    <citation type="submission" date="2024-09" db="EMBL/GenBank/DDBJ databases">
        <authorList>
            <person name="Sun Q."/>
            <person name="Mori K."/>
        </authorList>
    </citation>
    <scope>NUCLEOTIDE SEQUENCE [LARGE SCALE GENOMIC DNA]</scope>
    <source>
        <strain evidence="15 16">KCTC 23315</strain>
    </source>
</reference>
<keyword evidence="13" id="KW-0175">Coiled coil</keyword>
<evidence type="ECO:0000256" key="11">
    <source>
        <dbReference type="ARBA" id="ARBA00035703"/>
    </source>
</evidence>
<keyword evidence="8" id="KW-0472">Membrane</keyword>
<keyword evidence="5" id="KW-0812">Transmembrane</keyword>
<keyword evidence="4" id="KW-0132">Cell division</keyword>
<comment type="subcellular location">
    <subcellularLocation>
        <location evidence="1">Cell inner membrane</location>
        <topology evidence="1">Single-pass membrane protein</topology>
    </subcellularLocation>
</comment>
<dbReference type="Proteomes" id="UP001589813">
    <property type="component" value="Unassembled WGS sequence"/>
</dbReference>
<evidence type="ECO:0000256" key="5">
    <source>
        <dbReference type="ARBA" id="ARBA00022692"/>
    </source>
</evidence>
<dbReference type="EMBL" id="JBHLXP010000003">
    <property type="protein sequence ID" value="MFC0049283.1"/>
    <property type="molecule type" value="Genomic_DNA"/>
</dbReference>
<sequence length="149" mass="17072">MLMSSILWLIAGLVIGAAAARFYSVRQFNQNKLQVELEESKTQLQNYRTEVSDHLETTQRLMSQLQDNYEQIVRHMASTKMTLVDKAPVQRPTHLNYLSTDTAEHIRKSLGQIDERRRKQVSHAQQPLDYAGHSSGLMKTFPTEKNSGN</sequence>
<evidence type="ECO:0000256" key="8">
    <source>
        <dbReference type="ARBA" id="ARBA00023136"/>
    </source>
</evidence>
<dbReference type="PANTHER" id="PTHR39579:SF1">
    <property type="entry name" value="INNER MEMBRANE PROTEIN YHCB"/>
    <property type="match status" value="1"/>
</dbReference>
<evidence type="ECO:0000256" key="12">
    <source>
        <dbReference type="ARBA" id="ARBA00035727"/>
    </source>
</evidence>
<evidence type="ECO:0000256" key="10">
    <source>
        <dbReference type="ARBA" id="ARBA00035657"/>
    </source>
</evidence>
<evidence type="ECO:0000313" key="15">
    <source>
        <dbReference type="EMBL" id="MFC0049283.1"/>
    </source>
</evidence>
<evidence type="ECO:0000256" key="4">
    <source>
        <dbReference type="ARBA" id="ARBA00022618"/>
    </source>
</evidence>
<keyword evidence="16" id="KW-1185">Reference proteome</keyword>
<keyword evidence="2" id="KW-1003">Cell membrane</keyword>
<feature type="coiled-coil region" evidence="13">
    <location>
        <begin position="30"/>
        <end position="75"/>
    </location>
</feature>
<organism evidence="15 16">
    <name type="scientific">Rheinheimera tilapiae</name>
    <dbReference type="NCBI Taxonomy" id="875043"/>
    <lineage>
        <taxon>Bacteria</taxon>
        <taxon>Pseudomonadati</taxon>
        <taxon>Pseudomonadota</taxon>
        <taxon>Gammaproteobacteria</taxon>
        <taxon>Chromatiales</taxon>
        <taxon>Chromatiaceae</taxon>
        <taxon>Rheinheimera</taxon>
    </lineage>
</organism>
<evidence type="ECO:0000256" key="1">
    <source>
        <dbReference type="ARBA" id="ARBA00004377"/>
    </source>
</evidence>
<accession>A0ABV6BID5</accession>
<keyword evidence="3" id="KW-0997">Cell inner membrane</keyword>
<evidence type="ECO:0000256" key="3">
    <source>
        <dbReference type="ARBA" id="ARBA00022519"/>
    </source>
</evidence>
<evidence type="ECO:0000313" key="16">
    <source>
        <dbReference type="Proteomes" id="UP001589813"/>
    </source>
</evidence>
<proteinExistence type="inferred from homology"/>
<comment type="caution">
    <text evidence="15">The sequence shown here is derived from an EMBL/GenBank/DDBJ whole genome shotgun (WGS) entry which is preliminary data.</text>
</comment>
<keyword evidence="6" id="KW-0133">Cell shape</keyword>
<dbReference type="RefSeq" id="WP_377244835.1">
    <property type="nucleotide sequence ID" value="NZ_JBHLXP010000003.1"/>
</dbReference>
<comment type="similarity">
    <text evidence="10">Belongs to the ZapG family.</text>
</comment>